<proteinExistence type="predicted"/>
<protein>
    <submittedName>
        <fullName evidence="1">ATP-dependent RNA helicase DHX37</fullName>
    </submittedName>
</protein>
<dbReference type="AlphaFoldDB" id="A0A5N5I5P2"/>
<keyword evidence="2" id="KW-1185">Reference proteome</keyword>
<reference evidence="2" key="2">
    <citation type="submission" date="2019-10" db="EMBL/GenBank/DDBJ databases">
        <title>A de novo genome assembly of a pear dwarfing rootstock.</title>
        <authorList>
            <person name="Wang F."/>
            <person name="Wang J."/>
            <person name="Li S."/>
            <person name="Zhang Y."/>
            <person name="Fang M."/>
            <person name="Ma L."/>
            <person name="Zhao Y."/>
            <person name="Jiang S."/>
        </authorList>
    </citation>
    <scope>NUCLEOTIDE SEQUENCE [LARGE SCALE GENOMIC DNA]</scope>
</reference>
<evidence type="ECO:0000313" key="1">
    <source>
        <dbReference type="EMBL" id="KAB2635139.1"/>
    </source>
</evidence>
<keyword evidence="1" id="KW-0067">ATP-binding</keyword>
<dbReference type="GO" id="GO:0004386">
    <property type="term" value="F:helicase activity"/>
    <property type="evidence" value="ECO:0007669"/>
    <property type="project" value="UniProtKB-KW"/>
</dbReference>
<name>A0A5N5I5P2_9ROSA</name>
<organism evidence="1 2">
    <name type="scientific">Pyrus ussuriensis x Pyrus communis</name>
    <dbReference type="NCBI Taxonomy" id="2448454"/>
    <lineage>
        <taxon>Eukaryota</taxon>
        <taxon>Viridiplantae</taxon>
        <taxon>Streptophyta</taxon>
        <taxon>Embryophyta</taxon>
        <taxon>Tracheophyta</taxon>
        <taxon>Spermatophyta</taxon>
        <taxon>Magnoliopsida</taxon>
        <taxon>eudicotyledons</taxon>
        <taxon>Gunneridae</taxon>
        <taxon>Pentapetalae</taxon>
        <taxon>rosids</taxon>
        <taxon>fabids</taxon>
        <taxon>Rosales</taxon>
        <taxon>Rosaceae</taxon>
        <taxon>Amygdaloideae</taxon>
        <taxon>Maleae</taxon>
        <taxon>Pyrus</taxon>
    </lineage>
</organism>
<gene>
    <name evidence="1" type="ORF">D8674_025673</name>
</gene>
<reference evidence="1 2" key="3">
    <citation type="submission" date="2019-11" db="EMBL/GenBank/DDBJ databases">
        <title>A de novo genome assembly of a pear dwarfing rootstock.</title>
        <authorList>
            <person name="Wang F."/>
            <person name="Wang J."/>
            <person name="Li S."/>
            <person name="Zhang Y."/>
            <person name="Fang M."/>
            <person name="Ma L."/>
            <person name="Zhao Y."/>
            <person name="Jiang S."/>
        </authorList>
    </citation>
    <scope>NUCLEOTIDE SEQUENCE [LARGE SCALE GENOMIC DNA]</scope>
    <source>
        <strain evidence="1">S2</strain>
        <tissue evidence="1">Leaf</tissue>
    </source>
</reference>
<comment type="caution">
    <text evidence="1">The sequence shown here is derived from an EMBL/GenBank/DDBJ whole genome shotgun (WGS) entry which is preliminary data.</text>
</comment>
<keyword evidence="1" id="KW-0378">Hydrolase</keyword>
<accession>A0A5N5I5P2</accession>
<reference evidence="1 2" key="1">
    <citation type="submission" date="2019-09" db="EMBL/GenBank/DDBJ databases">
        <authorList>
            <person name="Ou C."/>
        </authorList>
    </citation>
    <scope>NUCLEOTIDE SEQUENCE [LARGE SCALE GENOMIC DNA]</scope>
    <source>
        <strain evidence="1">S2</strain>
        <tissue evidence="1">Leaf</tissue>
    </source>
</reference>
<dbReference type="EMBL" id="SMOL01000004">
    <property type="protein sequence ID" value="KAB2635139.1"/>
    <property type="molecule type" value="Genomic_DNA"/>
</dbReference>
<keyword evidence="1" id="KW-0547">Nucleotide-binding</keyword>
<evidence type="ECO:0000313" key="2">
    <source>
        <dbReference type="Proteomes" id="UP000327157"/>
    </source>
</evidence>
<dbReference type="Proteomes" id="UP000327157">
    <property type="component" value="Chromosome 5"/>
</dbReference>
<sequence>MGYRVKKWKLAINKEDPIVDWISLVHRDETFVKTFDSKIGKITSVVSLQMSNPCIQVISRFRHL</sequence>
<keyword evidence="1" id="KW-0347">Helicase</keyword>